<keyword evidence="9" id="KW-1185">Reference proteome</keyword>
<dbReference type="Pfam" id="PF05478">
    <property type="entry name" value="Prominin"/>
    <property type="match status" value="1"/>
</dbReference>
<feature type="transmembrane region" description="Helical" evidence="7">
    <location>
        <begin position="176"/>
        <end position="200"/>
    </location>
</feature>
<feature type="chain" id="PRO_5028026337" evidence="8">
    <location>
        <begin position="25"/>
        <end position="869"/>
    </location>
</feature>
<evidence type="ECO:0000313" key="9">
    <source>
        <dbReference type="Proteomes" id="UP000515160"/>
    </source>
</evidence>
<evidence type="ECO:0000256" key="1">
    <source>
        <dbReference type="ARBA" id="ARBA00004141"/>
    </source>
</evidence>
<evidence type="ECO:0000313" key="10">
    <source>
        <dbReference type="RefSeq" id="XP_034099884.1"/>
    </source>
</evidence>
<evidence type="ECO:0000256" key="8">
    <source>
        <dbReference type="SAM" id="SignalP"/>
    </source>
</evidence>
<feature type="transmembrane region" description="Helical" evidence="7">
    <location>
        <begin position="484"/>
        <end position="509"/>
    </location>
</feature>
<dbReference type="AlphaFoldDB" id="A0A6P8W8T7"/>
<evidence type="ECO:0000256" key="5">
    <source>
        <dbReference type="ARBA" id="ARBA00023136"/>
    </source>
</evidence>
<keyword evidence="6" id="KW-0325">Glycoprotein</keyword>
<dbReference type="InterPro" id="IPR008795">
    <property type="entry name" value="Prominin"/>
</dbReference>
<feature type="transmembrane region" description="Helical" evidence="7">
    <location>
        <begin position="131"/>
        <end position="155"/>
    </location>
</feature>
<keyword evidence="4 7" id="KW-1133">Transmembrane helix</keyword>
<feature type="transmembrane region" description="Helical" evidence="7">
    <location>
        <begin position="788"/>
        <end position="810"/>
    </location>
</feature>
<dbReference type="PANTHER" id="PTHR22730">
    <property type="entry name" value="PROMININ PROM PROTEIN"/>
    <property type="match status" value="1"/>
</dbReference>
<dbReference type="OrthoDB" id="7872863at2759"/>
<keyword evidence="5 7" id="KW-0472">Membrane</keyword>
<protein>
    <submittedName>
        <fullName evidence="10">Prominin-like protein isoform X1</fullName>
    </submittedName>
</protein>
<accession>A0A6P8W8T7</accession>
<dbReference type="GO" id="GO:0016020">
    <property type="term" value="C:membrane"/>
    <property type="evidence" value="ECO:0007669"/>
    <property type="project" value="UniProtKB-SubCell"/>
</dbReference>
<feature type="signal peptide" evidence="8">
    <location>
        <begin position="1"/>
        <end position="24"/>
    </location>
</feature>
<comment type="similarity">
    <text evidence="2">Belongs to the prominin family.</text>
</comment>
<sequence length="869" mass="100311">MKRQTMISFAIILITLNALSNVVGESTTEDDFEYGDYHPVDDLLGQAHFPEIKYEEYVSRVRFIEARPFRSLGMASVYNLTHELFNFLHPDNASYMLPDYVVHTNKSAFNLGRKFEENDWLKLLQENNLLILLWLLPLCLLAIIMPFVAMVYFCFCCCRCKKTCAPCDKTLKWRRSLCSILLFLLILGLVLAFILALLSLKQMSRNIGYSYQRMREGSRDTCIYLADVSQHLRFLMLHNFERLAKHISEEIDNAHKHVLLELADTSGANALVELERILKNMEAVLRLLKTLENYEKYLRFIGSLHRDSWRGVKRDLIFSMLTLCKVDKCAKYLQAFMRLDTSHCLHVDDMPNTTVFIGPVEAAIDKNLAEIAEDGLRRLSEIEITIKEAIAPIRPPIMAIIENAESKMKDEYVYLNDLIEAVISDIDYRDRNAADTFEDIHEKMGVDYLVYGSIACLMLFLIITALIFGLLFGLCVRRNNAGSYCLILAIIMIFCVFTFITVMGLYYYILGMVTYQAVCRRLDSLGDYERRSLRTVDKISACRPDQHIYDLLYEYKLYDIERILTNDTHEPIDVDDVKWEKWDGDLSDIVIVTMHEIILLNHTLFDLYPYIGKSYTKTLCKDLRIPPIDYKVSYNVRNWVEAQINKFVICPNDSRLHICATPWKAMADALVIENEEPNIIRCIDGIREATTKIDALILNMEATFGETLLKLYDQIKRCENFIRYRGLHIINTLGLNLTESLKDRIREYRQHTQWNIQHKVGPCGPLIYHLDRGTNFACRNLIDPINGFWIGLLLSSILFLPLLLVAHCLICPYRHHIVKTPVVILLRHDGCPTCSGVPYVPPPVVLSGGQDRDFEVIDIPTVDSKTKQD</sequence>
<proteinExistence type="inferred from homology"/>
<evidence type="ECO:0000256" key="7">
    <source>
        <dbReference type="SAM" id="Phobius"/>
    </source>
</evidence>
<name>A0A6P8W8T7_DROAB</name>
<comment type="subcellular location">
    <subcellularLocation>
        <location evidence="1">Membrane</location>
        <topology evidence="1">Multi-pass membrane protein</topology>
    </subcellularLocation>
</comment>
<keyword evidence="8" id="KW-0732">Signal</keyword>
<evidence type="ECO:0000256" key="2">
    <source>
        <dbReference type="ARBA" id="ARBA00006058"/>
    </source>
</evidence>
<evidence type="ECO:0000256" key="3">
    <source>
        <dbReference type="ARBA" id="ARBA00022692"/>
    </source>
</evidence>
<evidence type="ECO:0000256" key="6">
    <source>
        <dbReference type="ARBA" id="ARBA00023180"/>
    </source>
</evidence>
<dbReference type="RefSeq" id="XP_034099884.1">
    <property type="nucleotide sequence ID" value="XM_034243993.2"/>
</dbReference>
<feature type="transmembrane region" description="Helical" evidence="7">
    <location>
        <begin position="448"/>
        <end position="472"/>
    </location>
</feature>
<dbReference type="GeneID" id="117565049"/>
<reference evidence="10" key="1">
    <citation type="submission" date="2025-08" db="UniProtKB">
        <authorList>
            <consortium name="RefSeq"/>
        </authorList>
    </citation>
    <scope>IDENTIFICATION</scope>
    <source>
        <strain evidence="10">15112-1751.03</strain>
        <tissue evidence="10">Whole Adult</tissue>
    </source>
</reference>
<dbReference type="Proteomes" id="UP000515160">
    <property type="component" value="Chromosome 2L"/>
</dbReference>
<organism evidence="9 10">
    <name type="scientific">Drosophila albomicans</name>
    <name type="common">Fruit fly</name>
    <dbReference type="NCBI Taxonomy" id="7291"/>
    <lineage>
        <taxon>Eukaryota</taxon>
        <taxon>Metazoa</taxon>
        <taxon>Ecdysozoa</taxon>
        <taxon>Arthropoda</taxon>
        <taxon>Hexapoda</taxon>
        <taxon>Insecta</taxon>
        <taxon>Pterygota</taxon>
        <taxon>Neoptera</taxon>
        <taxon>Endopterygota</taxon>
        <taxon>Diptera</taxon>
        <taxon>Brachycera</taxon>
        <taxon>Muscomorpha</taxon>
        <taxon>Ephydroidea</taxon>
        <taxon>Drosophilidae</taxon>
        <taxon>Drosophila</taxon>
    </lineage>
</organism>
<gene>
    <name evidence="10" type="primary">LOC117565049</name>
</gene>
<evidence type="ECO:0000256" key="4">
    <source>
        <dbReference type="ARBA" id="ARBA00022989"/>
    </source>
</evidence>
<dbReference type="PANTHER" id="PTHR22730:SF1">
    <property type="entry name" value="PROMININ-LIKE PROTEIN"/>
    <property type="match status" value="1"/>
</dbReference>
<keyword evidence="3 7" id="KW-0812">Transmembrane</keyword>